<evidence type="ECO:0000313" key="2">
    <source>
        <dbReference type="Proteomes" id="UP000629287"/>
    </source>
</evidence>
<name>A0A8I0NWQ5_9ACTN</name>
<sequence length="104" mass="11250">MEAPERLSGERGIGSHHAIIWKHHSNRTVDCLQEQATWVEGALSRLPDASAASRTAALQGSFATTSDSLIDLSRGNPAALVLRSERCRARASHSVFSSSARKPR</sequence>
<keyword evidence="2" id="KW-1185">Reference proteome</keyword>
<comment type="caution">
    <text evidence="1">The sequence shown here is derived from an EMBL/GenBank/DDBJ whole genome shotgun (WGS) entry which is preliminary data.</text>
</comment>
<reference evidence="1 2" key="1">
    <citation type="submission" date="2020-10" db="EMBL/GenBank/DDBJ databases">
        <title>Sequencing the genomes of 1000 actinobacteria strains.</title>
        <authorList>
            <person name="Klenk H.-P."/>
        </authorList>
    </citation>
    <scope>NUCLEOTIDE SEQUENCE [LARGE SCALE GENOMIC DNA]</scope>
    <source>
        <strain evidence="1 2">DSM 41803</strain>
    </source>
</reference>
<gene>
    <name evidence="1" type="ORF">H4687_000019</name>
</gene>
<evidence type="ECO:0000313" key="1">
    <source>
        <dbReference type="EMBL" id="MBE1593890.1"/>
    </source>
</evidence>
<dbReference type="AlphaFoldDB" id="A0A8I0NWQ5"/>
<dbReference type="Proteomes" id="UP000629287">
    <property type="component" value="Unassembled WGS sequence"/>
</dbReference>
<dbReference type="EMBL" id="JADBGF010000001">
    <property type="protein sequence ID" value="MBE1593890.1"/>
    <property type="molecule type" value="Genomic_DNA"/>
</dbReference>
<proteinExistence type="predicted"/>
<organism evidence="1 2">
    <name type="scientific">Streptomyces stelliscabiei</name>
    <dbReference type="NCBI Taxonomy" id="146820"/>
    <lineage>
        <taxon>Bacteria</taxon>
        <taxon>Bacillati</taxon>
        <taxon>Actinomycetota</taxon>
        <taxon>Actinomycetes</taxon>
        <taxon>Kitasatosporales</taxon>
        <taxon>Streptomycetaceae</taxon>
        <taxon>Streptomyces</taxon>
    </lineage>
</organism>
<protein>
    <submittedName>
        <fullName evidence="1">Uncharacterized protein</fullName>
    </submittedName>
</protein>
<accession>A0A8I0NWQ5</accession>